<proteinExistence type="predicted"/>
<name>A0A6J8A6M1_MYTCO</name>
<gene>
    <name evidence="2" type="ORF">MCOR_3890</name>
</gene>
<organism evidence="2 3">
    <name type="scientific">Mytilus coruscus</name>
    <name type="common">Sea mussel</name>
    <dbReference type="NCBI Taxonomy" id="42192"/>
    <lineage>
        <taxon>Eukaryota</taxon>
        <taxon>Metazoa</taxon>
        <taxon>Spiralia</taxon>
        <taxon>Lophotrochozoa</taxon>
        <taxon>Mollusca</taxon>
        <taxon>Bivalvia</taxon>
        <taxon>Autobranchia</taxon>
        <taxon>Pteriomorphia</taxon>
        <taxon>Mytilida</taxon>
        <taxon>Mytiloidea</taxon>
        <taxon>Mytilidae</taxon>
        <taxon>Mytilinae</taxon>
        <taxon>Mytilus</taxon>
    </lineage>
</organism>
<evidence type="ECO:0000313" key="2">
    <source>
        <dbReference type="EMBL" id="CAC5361962.1"/>
    </source>
</evidence>
<feature type="region of interest" description="Disordered" evidence="1">
    <location>
        <begin position="14"/>
        <end position="52"/>
    </location>
</feature>
<dbReference type="AlphaFoldDB" id="A0A6J8A6M1"/>
<dbReference type="EMBL" id="CACVKT020000721">
    <property type="protein sequence ID" value="CAC5361962.1"/>
    <property type="molecule type" value="Genomic_DNA"/>
</dbReference>
<accession>A0A6J8A6M1</accession>
<sequence length="220" mass="26254">MYYHPKKQILKTEQFTQTDEELSRKVVSHKRKETKNQGTQTTDDLQMDDDKEKKRRYQFTHTVIKQQTINAKCEHDMDIHIAEHQKGNTGKAINHNNLYNDKLETETEKKPFKGTQSSKAKKKYAVQKIKFKERKLINMRKNKDTHTRNIIPIALRTAIRRQEQFGMQALQKNRRRLKREKVGLQRPTAKRMDKRKHLITMGKLVRNRTVTTVTSKMKVW</sequence>
<evidence type="ECO:0000313" key="3">
    <source>
        <dbReference type="Proteomes" id="UP000507470"/>
    </source>
</evidence>
<reference evidence="2 3" key="1">
    <citation type="submission" date="2020-06" db="EMBL/GenBank/DDBJ databases">
        <authorList>
            <person name="Li R."/>
            <person name="Bekaert M."/>
        </authorList>
    </citation>
    <scope>NUCLEOTIDE SEQUENCE [LARGE SCALE GENOMIC DNA]</scope>
    <source>
        <strain evidence="3">wild</strain>
    </source>
</reference>
<keyword evidence="3" id="KW-1185">Reference proteome</keyword>
<dbReference type="Proteomes" id="UP000507470">
    <property type="component" value="Unassembled WGS sequence"/>
</dbReference>
<evidence type="ECO:0000256" key="1">
    <source>
        <dbReference type="SAM" id="MobiDB-lite"/>
    </source>
</evidence>
<protein>
    <submittedName>
        <fullName evidence="2">Uncharacterized protein</fullName>
    </submittedName>
</protein>